<dbReference type="Pfam" id="PF00004">
    <property type="entry name" value="AAA"/>
    <property type="match status" value="1"/>
</dbReference>
<dbReference type="SUPFAM" id="SSF52540">
    <property type="entry name" value="P-loop containing nucleoside triphosphate hydrolases"/>
    <property type="match status" value="1"/>
</dbReference>
<feature type="domain" description="AAA+ ATPase" evidence="1">
    <location>
        <begin position="389"/>
        <end position="516"/>
    </location>
</feature>
<dbReference type="InterPro" id="IPR003959">
    <property type="entry name" value="ATPase_AAA_core"/>
</dbReference>
<evidence type="ECO:0000313" key="2">
    <source>
        <dbReference type="EMBL" id="MBI6882618.1"/>
    </source>
</evidence>
<dbReference type="EMBL" id="JAEHTE010000001">
    <property type="protein sequence ID" value="MBI6882618.1"/>
    <property type="molecule type" value="Genomic_DNA"/>
</dbReference>
<dbReference type="PANTHER" id="PTHR46411">
    <property type="entry name" value="FAMILY ATPASE, PUTATIVE-RELATED"/>
    <property type="match status" value="1"/>
</dbReference>
<dbReference type="SMART" id="SM00382">
    <property type="entry name" value="AAA"/>
    <property type="match status" value="1"/>
</dbReference>
<comment type="caution">
    <text evidence="2">The sequence shown here is derived from an EMBL/GenBank/DDBJ whole genome shotgun (WGS) entry which is preliminary data.</text>
</comment>
<evidence type="ECO:0000313" key="3">
    <source>
        <dbReference type="Proteomes" id="UP000637061"/>
    </source>
</evidence>
<dbReference type="PANTHER" id="PTHR46411:SF3">
    <property type="entry name" value="AAA+ ATPASE DOMAIN-CONTAINING PROTEIN"/>
    <property type="match status" value="1"/>
</dbReference>
<dbReference type="CDD" id="cd19481">
    <property type="entry name" value="RecA-like_protease"/>
    <property type="match status" value="1"/>
</dbReference>
<sequence length="594" mass="65163">MTGNTPEASKSAQSFRLLCSEQSKKIQKQLETLAKDAVPVDSSITEEILLVTLDGEAWLCLSAFYARRAVGEALKERGFPTTSTSNCIVVEKYPQYIRADLFNDSIQSLIMAAGRFGESASDALVQVVTKFNDIKFDWPTSDEQSLDFASYFVLMTAAKGKRIFDRRLGCAVRLNNLVIRQSHSGPEMVFNCDSKIIYGTEIASVSGHVTESLFETSSLGRQRFVPLDDVTLKSLIEVGKAAASKVLASETTHGQMKGVGFVPGMMGKKVSVSVNGRVIHDPCGCHEMMPSEFNGLMGLFDLYIDDEGEISTSGIRSESDYAEIMTYSVFYDLSNSRWFIARFDELEPINFRADAFEQLVLDSQRKSMIHAIVKNRSIVNAGMIDGKGAGAIFLLAGEPGCGKTMTAEAVAEAIQKPLFKVNLGTLSSNIEKLEARLSDVLQLSARWDAVLLIDEADAYMEARDSSNLHRNALVAVFLRLLEYYAGVLFLTTNRANNLDTAFWSRITMAFHYPKLGKDGLSIIWSNMLRNVGIKASESEIEHLLSFEANGREIGNAINAAQSLAIEQGTPATADHIASILSVKKQFMDSIAGKG</sequence>
<accession>A0A8I1EC81</accession>
<reference evidence="2" key="1">
    <citation type="submission" date="2020-12" db="EMBL/GenBank/DDBJ databases">
        <title>Enhanced detection system for hospital associated transmission using whole genome sequencing surveillance.</title>
        <authorList>
            <person name="Harrison L.H."/>
            <person name="Van Tyne D."/>
            <person name="Marsh J.W."/>
            <person name="Griffith M.P."/>
            <person name="Snyder D.J."/>
            <person name="Cooper V.S."/>
            <person name="Mustapha M."/>
        </authorList>
    </citation>
    <scope>NUCLEOTIDE SEQUENCE</scope>
    <source>
        <strain evidence="2">PSB00042</strain>
    </source>
</reference>
<name>A0A8I1EC81_PSEPU</name>
<dbReference type="Gene3D" id="3.40.50.300">
    <property type="entry name" value="P-loop containing nucleotide triphosphate hydrolases"/>
    <property type="match status" value="1"/>
</dbReference>
<organism evidence="2 3">
    <name type="scientific">Pseudomonas putida</name>
    <name type="common">Arthrobacter siderocapsulatus</name>
    <dbReference type="NCBI Taxonomy" id="303"/>
    <lineage>
        <taxon>Bacteria</taxon>
        <taxon>Pseudomonadati</taxon>
        <taxon>Pseudomonadota</taxon>
        <taxon>Gammaproteobacteria</taxon>
        <taxon>Pseudomonadales</taxon>
        <taxon>Pseudomonadaceae</taxon>
        <taxon>Pseudomonas</taxon>
    </lineage>
</organism>
<dbReference type="Proteomes" id="UP000637061">
    <property type="component" value="Unassembled WGS sequence"/>
</dbReference>
<dbReference type="GO" id="GO:0016887">
    <property type="term" value="F:ATP hydrolysis activity"/>
    <property type="evidence" value="ECO:0007669"/>
    <property type="project" value="InterPro"/>
</dbReference>
<dbReference type="InterPro" id="IPR003593">
    <property type="entry name" value="AAA+_ATPase"/>
</dbReference>
<evidence type="ECO:0000259" key="1">
    <source>
        <dbReference type="SMART" id="SM00382"/>
    </source>
</evidence>
<protein>
    <submittedName>
        <fullName evidence="2">AAA family ATPase</fullName>
    </submittedName>
</protein>
<dbReference type="AlphaFoldDB" id="A0A8I1EC81"/>
<gene>
    <name evidence="2" type="ORF">JEU22_01725</name>
</gene>
<dbReference type="InterPro" id="IPR027417">
    <property type="entry name" value="P-loop_NTPase"/>
</dbReference>
<dbReference type="GO" id="GO:0005524">
    <property type="term" value="F:ATP binding"/>
    <property type="evidence" value="ECO:0007669"/>
    <property type="project" value="InterPro"/>
</dbReference>
<dbReference type="RefSeq" id="WP_198746231.1">
    <property type="nucleotide sequence ID" value="NZ_JAEHTE010000001.1"/>
</dbReference>
<proteinExistence type="predicted"/>